<accession>A0A0P1AZL3</accession>
<evidence type="ECO:0000313" key="2">
    <source>
        <dbReference type="Proteomes" id="UP000054928"/>
    </source>
</evidence>
<dbReference type="Proteomes" id="UP000054928">
    <property type="component" value="Unassembled WGS sequence"/>
</dbReference>
<name>A0A0P1AZL3_PLAHL</name>
<dbReference type="EMBL" id="CCYD01002371">
    <property type="protein sequence ID" value="CEG47084.1"/>
    <property type="molecule type" value="Genomic_DNA"/>
</dbReference>
<reference evidence="2" key="1">
    <citation type="submission" date="2014-09" db="EMBL/GenBank/DDBJ databases">
        <authorList>
            <person name="Sharma Rahul"/>
            <person name="Thines Marco"/>
        </authorList>
    </citation>
    <scope>NUCLEOTIDE SEQUENCE [LARGE SCALE GENOMIC DNA]</scope>
</reference>
<sequence length="89" mass="10283">MILNCNTLNELCFEPSQYQRSSFHRGFNMAVADKAEMGVQIVVVFEGRKCTRSNIFVKRFALTHKRPRAMPHRSEYICRIGLTKAIFTA</sequence>
<dbReference type="GeneID" id="36410004"/>
<dbReference type="RefSeq" id="XP_024583453.1">
    <property type="nucleotide sequence ID" value="XM_024718012.2"/>
</dbReference>
<keyword evidence="2" id="KW-1185">Reference proteome</keyword>
<organism evidence="1 2">
    <name type="scientific">Plasmopara halstedii</name>
    <name type="common">Downy mildew of sunflower</name>
    <dbReference type="NCBI Taxonomy" id="4781"/>
    <lineage>
        <taxon>Eukaryota</taxon>
        <taxon>Sar</taxon>
        <taxon>Stramenopiles</taxon>
        <taxon>Oomycota</taxon>
        <taxon>Peronosporomycetes</taxon>
        <taxon>Peronosporales</taxon>
        <taxon>Peronosporaceae</taxon>
        <taxon>Plasmopara</taxon>
    </lineage>
</organism>
<proteinExistence type="predicted"/>
<protein>
    <submittedName>
        <fullName evidence="1">Uncharacterized protein</fullName>
    </submittedName>
</protein>
<dbReference type="AlphaFoldDB" id="A0A0P1AZL3"/>
<evidence type="ECO:0000313" key="1">
    <source>
        <dbReference type="EMBL" id="CEG47084.1"/>
    </source>
</evidence>